<evidence type="ECO:0000313" key="1">
    <source>
        <dbReference type="EMBL" id="KAK3283645.1"/>
    </source>
</evidence>
<reference evidence="1 2" key="1">
    <citation type="journal article" date="2015" name="Genome Biol. Evol.">
        <title>Comparative Genomics of a Bacterivorous Green Alga Reveals Evolutionary Causalities and Consequences of Phago-Mixotrophic Mode of Nutrition.</title>
        <authorList>
            <person name="Burns J.A."/>
            <person name="Paasch A."/>
            <person name="Narechania A."/>
            <person name="Kim E."/>
        </authorList>
    </citation>
    <scope>NUCLEOTIDE SEQUENCE [LARGE SCALE GENOMIC DNA]</scope>
    <source>
        <strain evidence="1 2">PLY_AMNH</strain>
    </source>
</reference>
<keyword evidence="2" id="KW-1185">Reference proteome</keyword>
<proteinExistence type="predicted"/>
<dbReference type="EMBL" id="LGRX02002697">
    <property type="protein sequence ID" value="KAK3283645.1"/>
    <property type="molecule type" value="Genomic_DNA"/>
</dbReference>
<accession>A0AAE0GSM2</accession>
<gene>
    <name evidence="1" type="ORF">CYMTET_8667</name>
</gene>
<dbReference type="Proteomes" id="UP001190700">
    <property type="component" value="Unassembled WGS sequence"/>
</dbReference>
<protein>
    <submittedName>
        <fullName evidence="1">Uncharacterized protein</fullName>
    </submittedName>
</protein>
<name>A0AAE0GSM2_9CHLO</name>
<comment type="caution">
    <text evidence="1">The sequence shown here is derived from an EMBL/GenBank/DDBJ whole genome shotgun (WGS) entry which is preliminary data.</text>
</comment>
<dbReference type="AlphaFoldDB" id="A0AAE0GSM2"/>
<evidence type="ECO:0000313" key="2">
    <source>
        <dbReference type="Proteomes" id="UP001190700"/>
    </source>
</evidence>
<organism evidence="1 2">
    <name type="scientific">Cymbomonas tetramitiformis</name>
    <dbReference type="NCBI Taxonomy" id="36881"/>
    <lineage>
        <taxon>Eukaryota</taxon>
        <taxon>Viridiplantae</taxon>
        <taxon>Chlorophyta</taxon>
        <taxon>Pyramimonadophyceae</taxon>
        <taxon>Pyramimonadales</taxon>
        <taxon>Pyramimonadaceae</taxon>
        <taxon>Cymbomonas</taxon>
    </lineage>
</organism>
<sequence length="95" mass="10845">MADVEHTRSITEFRKGLQEVLMYMLVIDSWDDSMNEKPLRTLDEICNCAHPNMLIGIMSELAGRAHRQPRCTFLDMLDGGPIFPPHHKTAPNIKP</sequence>